<feature type="region of interest" description="Disordered" evidence="10">
    <location>
        <begin position="32"/>
        <end position="69"/>
    </location>
</feature>
<feature type="active site" description="Proton acceptor" evidence="7">
    <location>
        <position position="126"/>
    </location>
</feature>
<keyword evidence="2 12" id="KW-0732">Signal</keyword>
<evidence type="ECO:0000313" key="15">
    <source>
        <dbReference type="Proteomes" id="UP000886723"/>
    </source>
</evidence>
<keyword evidence="5" id="KW-0573">Peptidoglycan synthesis</keyword>
<evidence type="ECO:0000256" key="4">
    <source>
        <dbReference type="ARBA" id="ARBA00022960"/>
    </source>
</evidence>
<dbReference type="GO" id="GO:0009002">
    <property type="term" value="F:serine-type D-Ala-D-Ala carboxypeptidase activity"/>
    <property type="evidence" value="ECO:0007669"/>
    <property type="project" value="InterPro"/>
</dbReference>
<reference evidence="14" key="1">
    <citation type="submission" date="2020-10" db="EMBL/GenBank/DDBJ databases">
        <authorList>
            <person name="Gilroy R."/>
        </authorList>
    </citation>
    <scope>NUCLEOTIDE SEQUENCE</scope>
    <source>
        <strain evidence="14">ChiBcec2-4451</strain>
    </source>
</reference>
<dbReference type="GO" id="GO:0008360">
    <property type="term" value="P:regulation of cell shape"/>
    <property type="evidence" value="ECO:0007669"/>
    <property type="project" value="UniProtKB-KW"/>
</dbReference>
<organism evidence="14 15">
    <name type="scientific">Candidatus Pullilachnospira stercoravium</name>
    <dbReference type="NCBI Taxonomy" id="2840913"/>
    <lineage>
        <taxon>Bacteria</taxon>
        <taxon>Bacillati</taxon>
        <taxon>Bacillota</taxon>
        <taxon>Clostridia</taxon>
        <taxon>Lachnospirales</taxon>
        <taxon>Lachnospiraceae</taxon>
        <taxon>Lachnospiraceae incertae sedis</taxon>
        <taxon>Candidatus Pullilachnospira</taxon>
    </lineage>
</organism>
<feature type="transmembrane region" description="Helical" evidence="11">
    <location>
        <begin position="468"/>
        <end position="488"/>
    </location>
</feature>
<feature type="domain" description="Peptidase S11 D-alanyl-D-alanine carboxypeptidase A N-terminal" evidence="13">
    <location>
        <begin position="91"/>
        <end position="321"/>
    </location>
</feature>
<keyword evidence="4" id="KW-0133">Cell shape</keyword>
<feature type="signal peptide" evidence="12">
    <location>
        <begin position="1"/>
        <end position="29"/>
    </location>
</feature>
<dbReference type="PANTHER" id="PTHR21581">
    <property type="entry name" value="D-ALANYL-D-ALANINE CARBOXYPEPTIDASE"/>
    <property type="match status" value="1"/>
</dbReference>
<dbReference type="GO" id="GO:0071555">
    <property type="term" value="P:cell wall organization"/>
    <property type="evidence" value="ECO:0007669"/>
    <property type="project" value="UniProtKB-KW"/>
</dbReference>
<dbReference type="GO" id="GO:0006508">
    <property type="term" value="P:proteolysis"/>
    <property type="evidence" value="ECO:0007669"/>
    <property type="project" value="InterPro"/>
</dbReference>
<dbReference type="Pfam" id="PF00768">
    <property type="entry name" value="Peptidase_S11"/>
    <property type="match status" value="1"/>
</dbReference>
<feature type="binding site" evidence="8">
    <location>
        <position position="293"/>
    </location>
    <ligand>
        <name>substrate</name>
    </ligand>
</feature>
<dbReference type="InterPro" id="IPR001967">
    <property type="entry name" value="Peptidase_S11_N"/>
</dbReference>
<dbReference type="InterPro" id="IPR018044">
    <property type="entry name" value="Peptidase_S11"/>
</dbReference>
<protein>
    <submittedName>
        <fullName evidence="14">D-alanyl-D-alanine carboxypeptidase</fullName>
    </submittedName>
</protein>
<comment type="caution">
    <text evidence="14">The sequence shown here is derived from an EMBL/GenBank/DDBJ whole genome shotgun (WGS) entry which is preliminary data.</text>
</comment>
<evidence type="ECO:0000256" key="2">
    <source>
        <dbReference type="ARBA" id="ARBA00022729"/>
    </source>
</evidence>
<feature type="chain" id="PRO_5039666029" evidence="12">
    <location>
        <begin position="30"/>
        <end position="502"/>
    </location>
</feature>
<feature type="active site" evidence="7">
    <location>
        <position position="181"/>
    </location>
</feature>
<evidence type="ECO:0000259" key="13">
    <source>
        <dbReference type="Pfam" id="PF00768"/>
    </source>
</evidence>
<name>A0A9D1NTG5_9FIRM</name>
<dbReference type="PRINTS" id="PR00725">
    <property type="entry name" value="DADACBPTASE1"/>
</dbReference>
<keyword evidence="3" id="KW-0378">Hydrolase</keyword>
<sequence length="502" mass="54578">MNGKSILRRLLCIFCAAFFLAGMPLRAGAAEADPAQTLTEESPEASADGEAAQTDSGDAAADGEAAEEERLEPDAYFEPVQTNEVTGWPQGPAVWAESAVVMDLDSQTILYSKNMDAVKYPASITKVMTTLLAIENSSLDERVTFSENAIYGIERDSSHIGIRVGEILSMEECLYGMMLESANEVCLAVAEHISGSVDAFVELMNQRAAQLGCTNTHFTNPNGLPDENHYTTAHDMAVIAQAAYSHPLFSQICQTQTYVIPKTNMCGEERWLNNHHKMLPEGAYAYDGCTGGKTGFTQAALNTLVTFAERDGRRLVCVSLRTNGPQIYADTAAMLDYGFQNFQNVTMYSPASCAAAHFLYPSLYFGQACTPDRLRSACTVTVPLNTDLSQLTSTVSQEEHQLTKAYQFSGYTVGTEQLSTDAIKTLLTSSPREAGISSGTYSASLLSQISEAPAVQNTASLLQSVPPVAYLLAVLLVALIIMELVLAARRKRRKKRKRKKKK</sequence>
<reference evidence="14" key="2">
    <citation type="journal article" date="2021" name="PeerJ">
        <title>Extensive microbial diversity within the chicken gut microbiome revealed by metagenomics and culture.</title>
        <authorList>
            <person name="Gilroy R."/>
            <person name="Ravi A."/>
            <person name="Getino M."/>
            <person name="Pursley I."/>
            <person name="Horton D.L."/>
            <person name="Alikhan N.F."/>
            <person name="Baker D."/>
            <person name="Gharbi K."/>
            <person name="Hall N."/>
            <person name="Watson M."/>
            <person name="Adriaenssens E.M."/>
            <person name="Foster-Nyarko E."/>
            <person name="Jarju S."/>
            <person name="Secka A."/>
            <person name="Antonio M."/>
            <person name="Oren A."/>
            <person name="Chaudhuri R.R."/>
            <person name="La Ragione R."/>
            <person name="Hildebrand F."/>
            <person name="Pallen M.J."/>
        </authorList>
    </citation>
    <scope>NUCLEOTIDE SEQUENCE</scope>
    <source>
        <strain evidence="14">ChiBcec2-4451</strain>
    </source>
</reference>
<keyword evidence="6" id="KW-0961">Cell wall biogenesis/degradation</keyword>
<evidence type="ECO:0000256" key="1">
    <source>
        <dbReference type="ARBA" id="ARBA00007164"/>
    </source>
</evidence>
<feature type="active site" description="Acyl-ester intermediate" evidence="7">
    <location>
        <position position="123"/>
    </location>
</feature>
<keyword evidence="11" id="KW-1133">Transmembrane helix</keyword>
<comment type="similarity">
    <text evidence="1 9">Belongs to the peptidase S11 family.</text>
</comment>
<proteinExistence type="inferred from homology"/>
<keyword evidence="14" id="KW-0121">Carboxypeptidase</keyword>
<evidence type="ECO:0000256" key="6">
    <source>
        <dbReference type="ARBA" id="ARBA00023316"/>
    </source>
</evidence>
<evidence type="ECO:0000256" key="11">
    <source>
        <dbReference type="SAM" id="Phobius"/>
    </source>
</evidence>
<gene>
    <name evidence="14" type="ORF">IAA63_02320</name>
</gene>
<evidence type="ECO:0000256" key="10">
    <source>
        <dbReference type="SAM" id="MobiDB-lite"/>
    </source>
</evidence>
<evidence type="ECO:0000313" key="14">
    <source>
        <dbReference type="EMBL" id="HIV11961.1"/>
    </source>
</evidence>
<dbReference type="InterPro" id="IPR012338">
    <property type="entry name" value="Beta-lactam/transpept-like"/>
</dbReference>
<keyword evidence="11" id="KW-0812">Transmembrane</keyword>
<evidence type="ECO:0000256" key="7">
    <source>
        <dbReference type="PIRSR" id="PIRSR618044-1"/>
    </source>
</evidence>
<evidence type="ECO:0000256" key="12">
    <source>
        <dbReference type="SAM" id="SignalP"/>
    </source>
</evidence>
<evidence type="ECO:0000256" key="8">
    <source>
        <dbReference type="PIRSR" id="PIRSR618044-2"/>
    </source>
</evidence>
<dbReference type="AlphaFoldDB" id="A0A9D1NTG5"/>
<evidence type="ECO:0000256" key="3">
    <source>
        <dbReference type="ARBA" id="ARBA00022801"/>
    </source>
</evidence>
<keyword evidence="11" id="KW-0472">Membrane</keyword>
<accession>A0A9D1NTG5</accession>
<keyword evidence="14" id="KW-0645">Protease</keyword>
<dbReference type="EMBL" id="DVON01000043">
    <property type="protein sequence ID" value="HIV11961.1"/>
    <property type="molecule type" value="Genomic_DNA"/>
</dbReference>
<dbReference type="Gene3D" id="3.40.710.10">
    <property type="entry name" value="DD-peptidase/beta-lactamase superfamily"/>
    <property type="match status" value="1"/>
</dbReference>
<dbReference type="PANTHER" id="PTHR21581:SF33">
    <property type="entry name" value="D-ALANYL-D-ALANINE CARBOXYPEPTIDASE DACB"/>
    <property type="match status" value="1"/>
</dbReference>
<dbReference type="SUPFAM" id="SSF56601">
    <property type="entry name" value="beta-lactamase/transpeptidase-like"/>
    <property type="match status" value="1"/>
</dbReference>
<dbReference type="Proteomes" id="UP000886723">
    <property type="component" value="Unassembled WGS sequence"/>
</dbReference>
<evidence type="ECO:0000256" key="5">
    <source>
        <dbReference type="ARBA" id="ARBA00022984"/>
    </source>
</evidence>
<dbReference type="GO" id="GO:0009252">
    <property type="term" value="P:peptidoglycan biosynthetic process"/>
    <property type="evidence" value="ECO:0007669"/>
    <property type="project" value="UniProtKB-KW"/>
</dbReference>
<evidence type="ECO:0000256" key="9">
    <source>
        <dbReference type="RuleBase" id="RU004016"/>
    </source>
</evidence>